<accession>A0A419DAR0</accession>
<proteinExistence type="predicted"/>
<protein>
    <submittedName>
        <fullName evidence="1">Zinc ribbon domain-containing protein</fullName>
    </submittedName>
</protein>
<evidence type="ECO:0000313" key="2">
    <source>
        <dbReference type="Proteomes" id="UP000285655"/>
    </source>
</evidence>
<dbReference type="AlphaFoldDB" id="A0A419DAR0"/>
<comment type="caution">
    <text evidence="1">The sequence shown here is derived from an EMBL/GenBank/DDBJ whole genome shotgun (WGS) entry which is preliminary data.</text>
</comment>
<dbReference type="Gene3D" id="2.20.28.30">
    <property type="entry name" value="RNA polymerase ii, chain L"/>
    <property type="match status" value="1"/>
</dbReference>
<evidence type="ECO:0000313" key="1">
    <source>
        <dbReference type="EMBL" id="RJO60197.1"/>
    </source>
</evidence>
<organism evidence="1 2">
    <name type="scientific">candidate division WS5 bacterium</name>
    <dbReference type="NCBI Taxonomy" id="2093353"/>
    <lineage>
        <taxon>Bacteria</taxon>
        <taxon>candidate division WS5</taxon>
    </lineage>
</organism>
<reference evidence="1 2" key="1">
    <citation type="journal article" date="2017" name="ISME J.">
        <title>Energy and carbon metabolisms in a deep terrestrial subsurface fluid microbial community.</title>
        <authorList>
            <person name="Momper L."/>
            <person name="Jungbluth S.P."/>
            <person name="Lee M.D."/>
            <person name="Amend J.P."/>
        </authorList>
    </citation>
    <scope>NUCLEOTIDE SEQUENCE [LARGE SCALE GENOMIC DNA]</scope>
    <source>
        <strain evidence="1">SURF_29</strain>
    </source>
</reference>
<sequence length="58" mass="6296">MKIDQYKCEDCQAEFELLEGNTVEVKCIACESKKVQKTASKEFEGGGCDCSSCPGCGH</sequence>
<name>A0A419DAR0_9BACT</name>
<dbReference type="EMBL" id="QZJW01000050">
    <property type="protein sequence ID" value="RJO60197.1"/>
    <property type="molecule type" value="Genomic_DNA"/>
</dbReference>
<gene>
    <name evidence="1" type="ORF">C4544_05475</name>
</gene>
<dbReference type="Proteomes" id="UP000285655">
    <property type="component" value="Unassembled WGS sequence"/>
</dbReference>